<reference evidence="2 3" key="1">
    <citation type="submission" date="2020-08" db="EMBL/GenBank/DDBJ databases">
        <title>Genomic Encyclopedia of Type Strains, Phase IV (KMG-IV): sequencing the most valuable type-strain genomes for metagenomic binning, comparative biology and taxonomic classification.</title>
        <authorList>
            <person name="Goeker M."/>
        </authorList>
    </citation>
    <scope>NUCLEOTIDE SEQUENCE [LARGE SCALE GENOMIC DNA]</scope>
    <source>
        <strain evidence="2 3">DSM 27471</strain>
    </source>
</reference>
<protein>
    <recommendedName>
        <fullName evidence="4">DUF1349 domain-containing protein</fullName>
    </recommendedName>
</protein>
<name>A0A7W5DNX0_9PORP</name>
<evidence type="ECO:0000256" key="1">
    <source>
        <dbReference type="SAM" id="SignalP"/>
    </source>
</evidence>
<dbReference type="Pfam" id="PF07081">
    <property type="entry name" value="DUF1349"/>
    <property type="match status" value="1"/>
</dbReference>
<evidence type="ECO:0008006" key="4">
    <source>
        <dbReference type="Google" id="ProtNLM"/>
    </source>
</evidence>
<dbReference type="Gene3D" id="2.60.120.200">
    <property type="match status" value="1"/>
</dbReference>
<dbReference type="SUPFAM" id="SSF49899">
    <property type="entry name" value="Concanavalin A-like lectins/glucanases"/>
    <property type="match status" value="1"/>
</dbReference>
<sequence>MTKNYSRMKAAMLILLLFGLDAFTAGAQEVKIGTIPYPMHFENHPVGYSVSGSNHLCIAAGPHTDLFIPPGGNGEINSSPRLVFHPDSDFILTAKVTPDFRTKWDAGVLVIYNDRYHYAKFCFEEDYLGQPRVVSVVCNQVADDCNSMAVHQKSVYYRVIGSSKGNTFSLYYSADGKSWYLVRAFQLDAVNHLMIGFSAQSSVGKGCNVDFDQISLQQRKANDFWKGN</sequence>
<organism evidence="2 3">
    <name type="scientific">Microbacter margulisiae</name>
    <dbReference type="NCBI Taxonomy" id="1350067"/>
    <lineage>
        <taxon>Bacteria</taxon>
        <taxon>Pseudomonadati</taxon>
        <taxon>Bacteroidota</taxon>
        <taxon>Bacteroidia</taxon>
        <taxon>Bacteroidales</taxon>
        <taxon>Porphyromonadaceae</taxon>
        <taxon>Microbacter</taxon>
    </lineage>
</organism>
<feature type="signal peptide" evidence="1">
    <location>
        <begin position="1"/>
        <end position="27"/>
    </location>
</feature>
<accession>A0A7W5DNX0</accession>
<evidence type="ECO:0000313" key="3">
    <source>
        <dbReference type="Proteomes" id="UP000544222"/>
    </source>
</evidence>
<dbReference type="GO" id="GO:0005975">
    <property type="term" value="P:carbohydrate metabolic process"/>
    <property type="evidence" value="ECO:0007669"/>
    <property type="project" value="UniProtKB-ARBA"/>
</dbReference>
<dbReference type="InterPro" id="IPR009784">
    <property type="entry name" value="DUF1349"/>
</dbReference>
<dbReference type="InterPro" id="IPR013320">
    <property type="entry name" value="ConA-like_dom_sf"/>
</dbReference>
<dbReference type="PANTHER" id="PTHR35332">
    <property type="entry name" value="REGULATION OF ENOLASE PROTEIN 1"/>
    <property type="match status" value="1"/>
</dbReference>
<proteinExistence type="predicted"/>
<dbReference type="GO" id="GO:0004553">
    <property type="term" value="F:hydrolase activity, hydrolyzing O-glycosyl compounds"/>
    <property type="evidence" value="ECO:0007669"/>
    <property type="project" value="UniProtKB-ARBA"/>
</dbReference>
<dbReference type="PANTHER" id="PTHR35332:SF2">
    <property type="entry name" value="REGULATION OF ENOLASE PROTEIN 1"/>
    <property type="match status" value="1"/>
</dbReference>
<comment type="caution">
    <text evidence="2">The sequence shown here is derived from an EMBL/GenBank/DDBJ whole genome shotgun (WGS) entry which is preliminary data.</text>
</comment>
<feature type="chain" id="PRO_5030551237" description="DUF1349 domain-containing protein" evidence="1">
    <location>
        <begin position="28"/>
        <end position="228"/>
    </location>
</feature>
<dbReference type="RefSeq" id="WP_183412291.1">
    <property type="nucleotide sequence ID" value="NZ_JACHYB010000001.1"/>
</dbReference>
<dbReference type="Proteomes" id="UP000544222">
    <property type="component" value="Unassembled WGS sequence"/>
</dbReference>
<dbReference type="AlphaFoldDB" id="A0A7W5DNX0"/>
<keyword evidence="3" id="KW-1185">Reference proteome</keyword>
<keyword evidence="1" id="KW-0732">Signal</keyword>
<gene>
    <name evidence="2" type="ORF">FHX64_000552</name>
</gene>
<dbReference type="EMBL" id="JACHYB010000001">
    <property type="protein sequence ID" value="MBB3186389.1"/>
    <property type="molecule type" value="Genomic_DNA"/>
</dbReference>
<evidence type="ECO:0000313" key="2">
    <source>
        <dbReference type="EMBL" id="MBB3186389.1"/>
    </source>
</evidence>